<feature type="transmembrane region" description="Helical" evidence="2">
    <location>
        <begin position="610"/>
        <end position="635"/>
    </location>
</feature>
<gene>
    <name evidence="4" type="ORF">MKW98_006235</name>
</gene>
<dbReference type="Gene3D" id="1.25.40.20">
    <property type="entry name" value="Ankyrin repeat-containing domain"/>
    <property type="match status" value="2"/>
</dbReference>
<accession>A0AAD4TH43</accession>
<evidence type="ECO:0000259" key="3">
    <source>
        <dbReference type="Pfam" id="PF13962"/>
    </source>
</evidence>
<dbReference type="EMBL" id="JAJJMB010001716">
    <property type="protein sequence ID" value="KAI3955875.1"/>
    <property type="molecule type" value="Genomic_DNA"/>
</dbReference>
<evidence type="ECO:0000313" key="5">
    <source>
        <dbReference type="Proteomes" id="UP001202328"/>
    </source>
</evidence>
<proteinExistence type="predicted"/>
<feature type="transmembrane region" description="Helical" evidence="2">
    <location>
        <begin position="568"/>
        <end position="590"/>
    </location>
</feature>
<dbReference type="SUPFAM" id="SSF48403">
    <property type="entry name" value="Ankyrin repeat"/>
    <property type="match status" value="1"/>
</dbReference>
<evidence type="ECO:0000256" key="2">
    <source>
        <dbReference type="SAM" id="Phobius"/>
    </source>
</evidence>
<comment type="caution">
    <text evidence="4">The sequence shown here is derived from an EMBL/GenBank/DDBJ whole genome shotgun (WGS) entry which is preliminary data.</text>
</comment>
<protein>
    <recommendedName>
        <fullName evidence="3">PGG domain-containing protein</fullName>
    </recommendedName>
</protein>
<keyword evidence="2" id="KW-0472">Membrane</keyword>
<evidence type="ECO:0000313" key="4">
    <source>
        <dbReference type="EMBL" id="KAI3955875.1"/>
    </source>
</evidence>
<name>A0AAD4TH43_9MAGN</name>
<sequence>MSTRYQLGDDESHEEKIDIKALLKMLVESQTKQAETQARQTEFQARQVELQQQIIEILKNTSIATDNHEKQDKNIGGDSAEKKENTDTAAIELEEDDQWLIDGRDGRLYKALRDNDMETVKKILNENPEVFKEGIPHGQLTALHLAIFLGRDIKIVEKIIELMPLEILESKTRHNGYTACHFAAIYGYPEAAKAMVKKHSKLTQIRDALGRAPLELAFEFVTTAQKKIVEYLYSKTRNENPSPFSGQDGVRLLHSAIDANFYDLASCLVKRFPKLVMEKSLKTDMCALELLVRKPFAFPSGVQLRWWQKRIYSKIQVDMNSVYVQPAEPSTCQSSECTISLEDNPPASSEAYKTEDTPSVSSTIKKGIFNRYSTLAPCVENIKNLKLMHEHASALLKDMSTEILRKKESEILTFFDNNPDIIKLTIRHGLIEVILQGLKKFGHLVRYRLPHQMMEIAIAERNEEIVNLLWERCDSRGARINLVSTTDKDGNTILHYASKLAPSDKLNSVSGVALQMQREVQWFKSIMRETDRFKRNKKGDTARNIFDEEHKDLLKKGEDWMKDTSGSCMIVAALVATVAFAAVFTVPGGYISESHSSLNGTPIFLGKTSFTMFMIADAVALFSSITSVLMFLAIYTSRYSANDFLTYLPRKVIIGFATLFISMAAILTAFSASLSIVAGGRFPGAPIPIAVFTSFPIILFAWLQLPLFYNMVRSTYCASILHDHKYIL</sequence>
<evidence type="ECO:0000256" key="1">
    <source>
        <dbReference type="SAM" id="MobiDB-lite"/>
    </source>
</evidence>
<dbReference type="InterPro" id="IPR036770">
    <property type="entry name" value="Ankyrin_rpt-contain_sf"/>
</dbReference>
<dbReference type="AlphaFoldDB" id="A0AAD4TH43"/>
<keyword evidence="2" id="KW-1133">Transmembrane helix</keyword>
<feature type="transmembrane region" description="Helical" evidence="2">
    <location>
        <begin position="685"/>
        <end position="703"/>
    </location>
</feature>
<feature type="transmembrane region" description="Helical" evidence="2">
    <location>
        <begin position="656"/>
        <end position="679"/>
    </location>
</feature>
<feature type="domain" description="PGG" evidence="3">
    <location>
        <begin position="559"/>
        <end position="677"/>
    </location>
</feature>
<dbReference type="PANTHER" id="PTHR24177:SF365">
    <property type="entry name" value="ANKYRIN REPEAT-CONTAINING PROTEIN NPR4-LIKE ISOFORM X1"/>
    <property type="match status" value="1"/>
</dbReference>
<organism evidence="4 5">
    <name type="scientific">Papaver atlanticum</name>
    <dbReference type="NCBI Taxonomy" id="357466"/>
    <lineage>
        <taxon>Eukaryota</taxon>
        <taxon>Viridiplantae</taxon>
        <taxon>Streptophyta</taxon>
        <taxon>Embryophyta</taxon>
        <taxon>Tracheophyta</taxon>
        <taxon>Spermatophyta</taxon>
        <taxon>Magnoliopsida</taxon>
        <taxon>Ranunculales</taxon>
        <taxon>Papaveraceae</taxon>
        <taxon>Papaveroideae</taxon>
        <taxon>Papaver</taxon>
    </lineage>
</organism>
<dbReference type="PANTHER" id="PTHR24177">
    <property type="entry name" value="CASKIN"/>
    <property type="match status" value="1"/>
</dbReference>
<dbReference type="GO" id="GO:0016020">
    <property type="term" value="C:membrane"/>
    <property type="evidence" value="ECO:0007669"/>
    <property type="project" value="TreeGrafter"/>
</dbReference>
<feature type="compositionally biased region" description="Basic and acidic residues" evidence="1">
    <location>
        <begin position="66"/>
        <end position="85"/>
    </location>
</feature>
<dbReference type="Proteomes" id="UP001202328">
    <property type="component" value="Unassembled WGS sequence"/>
</dbReference>
<keyword evidence="5" id="KW-1185">Reference proteome</keyword>
<dbReference type="SMART" id="SM00248">
    <property type="entry name" value="ANK"/>
    <property type="match status" value="4"/>
</dbReference>
<dbReference type="InterPro" id="IPR026961">
    <property type="entry name" value="PGG_dom"/>
</dbReference>
<feature type="region of interest" description="Disordered" evidence="1">
    <location>
        <begin position="65"/>
        <end position="85"/>
    </location>
</feature>
<keyword evidence="2" id="KW-0812">Transmembrane</keyword>
<dbReference type="Pfam" id="PF13962">
    <property type="entry name" value="PGG"/>
    <property type="match status" value="1"/>
</dbReference>
<reference evidence="4" key="1">
    <citation type="submission" date="2022-04" db="EMBL/GenBank/DDBJ databases">
        <title>A functionally conserved STORR gene fusion in Papaver species that diverged 16.8 million years ago.</title>
        <authorList>
            <person name="Catania T."/>
        </authorList>
    </citation>
    <scope>NUCLEOTIDE SEQUENCE</scope>
    <source>
        <strain evidence="4">S-188037</strain>
    </source>
</reference>
<dbReference type="InterPro" id="IPR002110">
    <property type="entry name" value="Ankyrin_rpt"/>
</dbReference>